<protein>
    <submittedName>
        <fullName evidence="2">Uncharacterized protein P0694A04.15</fullName>
    </submittedName>
</protein>
<feature type="region of interest" description="Disordered" evidence="1">
    <location>
        <begin position="1"/>
        <end position="50"/>
    </location>
</feature>
<accession>Q5SN00</accession>
<name>Q5SN00_ORYSJ</name>
<sequence>MAATTGDWDGGGVGSKRRRSSLGQPVAEAEAEGALRRGRRGWGGNASFLSSHHNRRADHTYSLSSSMRTMVAGLGED</sequence>
<proteinExistence type="predicted"/>
<organism evidence="2">
    <name type="scientific">Oryza sativa subsp. japonica</name>
    <name type="common">Rice</name>
    <dbReference type="NCBI Taxonomy" id="39947"/>
    <lineage>
        <taxon>Eukaryota</taxon>
        <taxon>Viridiplantae</taxon>
        <taxon>Streptophyta</taxon>
        <taxon>Embryophyta</taxon>
        <taxon>Tracheophyta</taxon>
        <taxon>Spermatophyta</taxon>
        <taxon>Magnoliopsida</taxon>
        <taxon>Liliopsida</taxon>
        <taxon>Poales</taxon>
        <taxon>Poaceae</taxon>
        <taxon>BOP clade</taxon>
        <taxon>Oryzoideae</taxon>
        <taxon>Oryzeae</taxon>
        <taxon>Oryzinae</taxon>
        <taxon>Oryza</taxon>
        <taxon>Oryza sativa</taxon>
    </lineage>
</organism>
<dbReference type="Proteomes" id="UP000817658">
    <property type="component" value="Chromosome 1"/>
</dbReference>
<reference evidence="2" key="1">
    <citation type="journal article" date="2002" name="Nature">
        <title>The genome sequence and structure of rice chromosome 1.</title>
        <authorList>
            <person name="Sasaki T."/>
            <person name="Matsumoto T."/>
            <person name="Yamamoto K."/>
            <person name="Sakata K."/>
            <person name="Baba T."/>
            <person name="Katayose Y."/>
            <person name="Wu J."/>
            <person name="Niimura Y."/>
            <person name="Cheng Z."/>
            <person name="Nagamura Y."/>
            <person name="Antonio B.A."/>
            <person name="Kanamori H."/>
            <person name="Hosokawa S."/>
            <person name="Masukawa M."/>
            <person name="Arikawa K."/>
            <person name="Chiden Y."/>
            <person name="Hayashi M."/>
            <person name="Okamoto M."/>
            <person name="Ando T."/>
            <person name="Aoki H."/>
            <person name="Arita K."/>
            <person name="Hamada M."/>
            <person name="Harada C."/>
            <person name="Hijishita S."/>
            <person name="Honda M."/>
            <person name="Ichikawa Y."/>
            <person name="Idonuma A."/>
            <person name="Iijima M."/>
            <person name="Ikeda M."/>
            <person name="Ikeno M."/>
            <person name="Itoh S."/>
            <person name="Itoh T."/>
            <person name="Itoh Y."/>
            <person name="Itoh Y."/>
            <person name="Iwabuchi A."/>
            <person name="Kamiya K."/>
            <person name="Karasawa W."/>
            <person name="Katagiri S."/>
            <person name="Kikuta A."/>
            <person name="Kobayashi N."/>
            <person name="Kono I."/>
            <person name="Machita K."/>
            <person name="Maehara T."/>
            <person name="Mizuno H."/>
            <person name="Mizubayashi T."/>
            <person name="Mukai Y."/>
            <person name="Nagasaki H."/>
            <person name="Nakashima M."/>
            <person name="Nakama Y."/>
            <person name="Nakamichi Y."/>
            <person name="Nakamura M."/>
            <person name="Namiki N."/>
            <person name="Negishi M."/>
            <person name="Ohta I."/>
            <person name="Ono N."/>
            <person name="Saji S."/>
            <person name="Sakai K."/>
            <person name="Shibata M."/>
            <person name="Shimokawa T."/>
            <person name="Shomura A."/>
            <person name="Song J."/>
            <person name="Takazaki Y."/>
            <person name="Terasawa K."/>
            <person name="Tsuji K."/>
            <person name="Waki K."/>
            <person name="Yamagata H."/>
            <person name="Yamane H."/>
            <person name="Yoshiki S."/>
            <person name="Yoshihara R."/>
            <person name="Yukawa K."/>
            <person name="Zhong H."/>
            <person name="Iwama H."/>
            <person name="Endo T."/>
            <person name="Ito H."/>
            <person name="Hahn J.H."/>
            <person name="Kim H.I."/>
            <person name="Eun M.Y."/>
            <person name="Yano M."/>
            <person name="Jiang J."/>
            <person name="Gojobori T."/>
        </authorList>
    </citation>
    <scope>NUCLEOTIDE SEQUENCE [LARGE SCALE GENOMIC DNA]</scope>
</reference>
<dbReference type="EMBL" id="AP003294">
    <property type="protein sequence ID" value="BAD72404.1"/>
    <property type="molecule type" value="Genomic_DNA"/>
</dbReference>
<dbReference type="AlphaFoldDB" id="Q5SN00"/>
<evidence type="ECO:0000313" key="2">
    <source>
        <dbReference type="EMBL" id="BAD72404.1"/>
    </source>
</evidence>
<evidence type="ECO:0000256" key="1">
    <source>
        <dbReference type="SAM" id="MobiDB-lite"/>
    </source>
</evidence>
<gene>
    <name evidence="2" type="primary">P0694A04.15</name>
</gene>